<evidence type="ECO:0000313" key="2">
    <source>
        <dbReference type="Proteomes" id="UP000184509"/>
    </source>
</evidence>
<organism evidence="1 2">
    <name type="scientific">Bacteroides luti</name>
    <dbReference type="NCBI Taxonomy" id="1297750"/>
    <lineage>
        <taxon>Bacteria</taxon>
        <taxon>Pseudomonadati</taxon>
        <taxon>Bacteroidota</taxon>
        <taxon>Bacteroidia</taxon>
        <taxon>Bacteroidales</taxon>
        <taxon>Bacteroidaceae</taxon>
        <taxon>Bacteroides</taxon>
    </lineage>
</organism>
<name>A0A1M4ZWD0_9BACE</name>
<dbReference type="OrthoDB" id="1467621at2"/>
<dbReference type="AlphaFoldDB" id="A0A1M4ZWD0"/>
<dbReference type="EMBL" id="FQTV01000006">
    <property type="protein sequence ID" value="SHF22328.1"/>
    <property type="molecule type" value="Genomic_DNA"/>
</dbReference>
<proteinExistence type="predicted"/>
<accession>A0A1M4ZWD0</accession>
<gene>
    <name evidence="1" type="ORF">SAMN05444405_10675</name>
</gene>
<dbReference type="PROSITE" id="PS51257">
    <property type="entry name" value="PROKAR_LIPOPROTEIN"/>
    <property type="match status" value="1"/>
</dbReference>
<evidence type="ECO:0008006" key="3">
    <source>
        <dbReference type="Google" id="ProtNLM"/>
    </source>
</evidence>
<protein>
    <recommendedName>
        <fullName evidence="3">Lipocalin-like domain-containing protein</fullName>
    </recommendedName>
</protein>
<evidence type="ECO:0000313" key="1">
    <source>
        <dbReference type="EMBL" id="SHF22328.1"/>
    </source>
</evidence>
<keyword evidence="2" id="KW-1185">Reference proteome</keyword>
<reference evidence="1 2" key="1">
    <citation type="submission" date="2016-11" db="EMBL/GenBank/DDBJ databases">
        <authorList>
            <person name="Jaros S."/>
            <person name="Januszkiewicz K."/>
            <person name="Wedrychowicz H."/>
        </authorList>
    </citation>
    <scope>NUCLEOTIDE SEQUENCE [LARGE SCALE GENOMIC DNA]</scope>
    <source>
        <strain evidence="1 2">DSM 26991</strain>
    </source>
</reference>
<dbReference type="Proteomes" id="UP000184509">
    <property type="component" value="Unassembled WGS sequence"/>
</dbReference>
<sequence>MRQITKTSLALLLTSLIFFSCSGKLKQVSDDKFIGIWEIKEAPLMDGTQIHIKRENNKLVGRIYKLNDNKYVKLFSDSDDVWIPEISRISNFEFKLTENKIGKELFALYGQKTTQEFKVQFADDNTIQLSTNDSDPTKSTRIYKRVITAH</sequence>
<dbReference type="RefSeq" id="WP_073400674.1">
    <property type="nucleotide sequence ID" value="NZ_FQTV01000006.1"/>
</dbReference>
<dbReference type="STRING" id="1297750.SAMN05444405_10675"/>